<dbReference type="SMART" id="SM00028">
    <property type="entry name" value="TPR"/>
    <property type="match status" value="3"/>
</dbReference>
<sequence length="211" mass="24148">MAEKNMKYEPLDPDEKLLAEVNEKLKTDPCNPELWYQKGLQHTWKGENEMALHCFSTGLIYAPFHASLRTWRGRKLMGQSDYTMAISELATASALNPMDWEAWYYQGVAAYLEGLYEHAKMCHTKARHLIAKHDPLCLAATVDWYWMTCMKLGERDEAKRVVDILCHAEGYRAGIASNHADVEHWRPRHGKTMDDFRAAVRAAMGGDGQTE</sequence>
<gene>
    <name evidence="1" type="ORF">WMO64_05050</name>
</gene>
<evidence type="ECO:0000313" key="1">
    <source>
        <dbReference type="EMBL" id="MEQ2442829.1"/>
    </source>
</evidence>
<name>A0ABV1E7K6_9FIRM</name>
<proteinExistence type="predicted"/>
<dbReference type="InterPro" id="IPR011990">
    <property type="entry name" value="TPR-like_helical_dom_sf"/>
</dbReference>
<dbReference type="SUPFAM" id="SSF48452">
    <property type="entry name" value="TPR-like"/>
    <property type="match status" value="1"/>
</dbReference>
<accession>A0ABV1E7K6</accession>
<dbReference type="Gene3D" id="3.40.80.10">
    <property type="entry name" value="Peptidoglycan recognition protein-like"/>
    <property type="match status" value="1"/>
</dbReference>
<feature type="non-terminal residue" evidence="1">
    <location>
        <position position="211"/>
    </location>
</feature>
<reference evidence="1 2" key="1">
    <citation type="submission" date="2024-03" db="EMBL/GenBank/DDBJ databases">
        <title>Human intestinal bacterial collection.</title>
        <authorList>
            <person name="Pauvert C."/>
            <person name="Hitch T.C.A."/>
            <person name="Clavel T."/>
        </authorList>
    </citation>
    <scope>NUCLEOTIDE SEQUENCE [LARGE SCALE GENOMIC DNA]</scope>
    <source>
        <strain evidence="1 2">CLA-AP-H29</strain>
    </source>
</reference>
<dbReference type="EMBL" id="JBBMFK010000005">
    <property type="protein sequence ID" value="MEQ2442829.1"/>
    <property type="molecule type" value="Genomic_DNA"/>
</dbReference>
<comment type="caution">
    <text evidence="1">The sequence shown here is derived from an EMBL/GenBank/DDBJ whole genome shotgun (WGS) entry which is preliminary data.</text>
</comment>
<protein>
    <recommendedName>
        <fullName evidence="3">Tetratricopeptide repeat protein</fullName>
    </recommendedName>
</protein>
<evidence type="ECO:0000313" key="2">
    <source>
        <dbReference type="Proteomes" id="UP001464378"/>
    </source>
</evidence>
<keyword evidence="2" id="KW-1185">Reference proteome</keyword>
<evidence type="ECO:0008006" key="3">
    <source>
        <dbReference type="Google" id="ProtNLM"/>
    </source>
</evidence>
<dbReference type="Gene3D" id="1.25.40.10">
    <property type="entry name" value="Tetratricopeptide repeat domain"/>
    <property type="match status" value="1"/>
</dbReference>
<dbReference type="InterPro" id="IPR019734">
    <property type="entry name" value="TPR_rpt"/>
</dbReference>
<dbReference type="InterPro" id="IPR036505">
    <property type="entry name" value="Amidase/PGRP_sf"/>
</dbReference>
<dbReference type="Proteomes" id="UP001464378">
    <property type="component" value="Unassembled WGS sequence"/>
</dbReference>
<organism evidence="1 2">
    <name type="scientific">Pseudoflavonifractor intestinihominis</name>
    <dbReference type="NCBI Taxonomy" id="3133171"/>
    <lineage>
        <taxon>Bacteria</taxon>
        <taxon>Bacillati</taxon>
        <taxon>Bacillota</taxon>
        <taxon>Clostridia</taxon>
        <taxon>Eubacteriales</taxon>
        <taxon>Oscillospiraceae</taxon>
        <taxon>Pseudoflavonifractor</taxon>
    </lineage>
</organism>